<sequence length="479" mass="53347">MNFETIIGLEVHVELNTNSKIFSPSSAHFGEDPNANTNVIDWSFPGVLPVLNKGVVEAGMKAALALNMDIHQHMHFDRKNYFYPDNPKAYQISQFDEPIGYNGWIEIELEDVSTKKIRIERAHLEEDAGKNTHGTDGYSYVDLNRQGVPLIEIVSEADMRSPEEAYAYLTALKEIIQYTGISDVKMEEGSMRVDANISLRPYGQEAFGTKTELKNLNSFNYVKKGLQHEVERQAKILRSGGQIQQETRRYDEATGETILMRVKEGSADYRYFPEPDLPLYEIEDSWIAEVASTLPKFPKERRADYMQRLGLSAYDASQLTATKALSDFFEAAVALGGDAKQVSNWLQGEVAQFLNAEQKTLSEIALSPENLVEMIGLIADGTISSKIAKKVFVHLAKNGGSAREYVEKAGLIQISDPAVLIPIIHQVFADNEAAVADFKSGKRNADKAFTGFLMKATKGQANPQVALQLLAQELQKLLD</sequence>
<name>A0A4Y9FMN7_STRAI</name>
<dbReference type="InterPro" id="IPR018027">
    <property type="entry name" value="Asn/Gln_amidotransferase"/>
</dbReference>
<dbReference type="InterPro" id="IPR003789">
    <property type="entry name" value="Asn/Gln_tRNA_amidoTrase-B-like"/>
</dbReference>
<comment type="similarity">
    <text evidence="1 11">Belongs to the GatB/GatE family. GatB subfamily.</text>
</comment>
<dbReference type="InterPro" id="IPR014746">
    <property type="entry name" value="Gln_synth/guanido_kin_cat_dom"/>
</dbReference>
<dbReference type="GO" id="GO:0070681">
    <property type="term" value="P:glutaminyl-tRNAGln biosynthesis via transamidation"/>
    <property type="evidence" value="ECO:0007669"/>
    <property type="project" value="TreeGrafter"/>
</dbReference>
<evidence type="ECO:0000256" key="1">
    <source>
        <dbReference type="ARBA" id="ARBA00005306"/>
    </source>
</evidence>
<evidence type="ECO:0000256" key="11">
    <source>
        <dbReference type="HAMAP-Rule" id="MF_00121"/>
    </source>
</evidence>
<dbReference type="InterPro" id="IPR006075">
    <property type="entry name" value="Asn/Gln-tRNA_Trfase_suB/E_cat"/>
</dbReference>
<gene>
    <name evidence="11 13" type="primary">gatB</name>
    <name evidence="13" type="ORF">E4U01_06160</name>
</gene>
<dbReference type="GO" id="GO:0006412">
    <property type="term" value="P:translation"/>
    <property type="evidence" value="ECO:0007669"/>
    <property type="project" value="UniProtKB-UniRule"/>
</dbReference>
<evidence type="ECO:0000259" key="12">
    <source>
        <dbReference type="SMART" id="SM00845"/>
    </source>
</evidence>
<evidence type="ECO:0000313" key="13">
    <source>
        <dbReference type="EMBL" id="TFU30431.1"/>
    </source>
</evidence>
<keyword evidence="4 11" id="KW-0436">Ligase</keyword>
<dbReference type="InterPro" id="IPR017958">
    <property type="entry name" value="Gln-tRNA_amidoTrfase_suB_CS"/>
</dbReference>
<comment type="subunit">
    <text evidence="2 11">Heterotrimer of A, B and C subunits.</text>
</comment>
<dbReference type="InterPro" id="IPR023168">
    <property type="entry name" value="GatB_Yqey_C_2"/>
</dbReference>
<dbReference type="InterPro" id="IPR017959">
    <property type="entry name" value="Asn/Gln-tRNA_amidoTrfase_suB/E"/>
</dbReference>
<dbReference type="NCBIfam" id="NF004014">
    <property type="entry name" value="PRK05477.1-4"/>
    <property type="match status" value="1"/>
</dbReference>
<dbReference type="GO" id="GO:0050566">
    <property type="term" value="F:asparaginyl-tRNA synthase (glutamine-hydrolyzing) activity"/>
    <property type="evidence" value="ECO:0007669"/>
    <property type="project" value="RHEA"/>
</dbReference>
<dbReference type="HAMAP" id="MF_00121">
    <property type="entry name" value="GatB"/>
    <property type="match status" value="1"/>
</dbReference>
<comment type="catalytic activity">
    <reaction evidence="10 11">
        <text>L-glutamyl-tRNA(Gln) + L-glutamine + ATP + H2O = L-glutaminyl-tRNA(Gln) + L-glutamate + ADP + phosphate + H(+)</text>
        <dbReference type="Rhea" id="RHEA:17521"/>
        <dbReference type="Rhea" id="RHEA-COMP:9681"/>
        <dbReference type="Rhea" id="RHEA-COMP:9684"/>
        <dbReference type="ChEBI" id="CHEBI:15377"/>
        <dbReference type="ChEBI" id="CHEBI:15378"/>
        <dbReference type="ChEBI" id="CHEBI:29985"/>
        <dbReference type="ChEBI" id="CHEBI:30616"/>
        <dbReference type="ChEBI" id="CHEBI:43474"/>
        <dbReference type="ChEBI" id="CHEBI:58359"/>
        <dbReference type="ChEBI" id="CHEBI:78520"/>
        <dbReference type="ChEBI" id="CHEBI:78521"/>
        <dbReference type="ChEBI" id="CHEBI:456216"/>
    </reaction>
</comment>
<evidence type="ECO:0000256" key="10">
    <source>
        <dbReference type="ARBA" id="ARBA00047913"/>
    </source>
</evidence>
<accession>A0A4Y9FMN7</accession>
<dbReference type="Proteomes" id="UP000297747">
    <property type="component" value="Unassembled WGS sequence"/>
</dbReference>
<dbReference type="NCBIfam" id="NF004012">
    <property type="entry name" value="PRK05477.1-2"/>
    <property type="match status" value="1"/>
</dbReference>
<dbReference type="Gene3D" id="1.10.150.380">
    <property type="entry name" value="GatB domain, N-terminal subdomain"/>
    <property type="match status" value="1"/>
</dbReference>
<dbReference type="FunFam" id="1.10.150.380:FF:000001">
    <property type="entry name" value="Aspartyl/glutamyl-tRNA(Asn/Gln) amidotransferase subunit B"/>
    <property type="match status" value="1"/>
</dbReference>
<evidence type="ECO:0000256" key="8">
    <source>
        <dbReference type="ARBA" id="ARBA00024799"/>
    </source>
</evidence>
<dbReference type="Pfam" id="PF02934">
    <property type="entry name" value="GatB_N"/>
    <property type="match status" value="1"/>
</dbReference>
<evidence type="ECO:0000256" key="7">
    <source>
        <dbReference type="ARBA" id="ARBA00022917"/>
    </source>
</evidence>
<evidence type="ECO:0000256" key="3">
    <source>
        <dbReference type="ARBA" id="ARBA00016923"/>
    </source>
</evidence>
<comment type="function">
    <text evidence="8 11">Allows the formation of correctly charged Asn-tRNA(Asn) or Gln-tRNA(Gln) through the transamidation of misacylated Asp-tRNA(Asn) or Glu-tRNA(Gln) in organisms which lack either or both of asparaginyl-tRNA or glutaminyl-tRNA synthetases. The reaction takes place in the presence of glutamine and ATP through an activated phospho-Asp-tRNA(Asn) or phospho-Glu-tRNA(Gln).</text>
</comment>
<proteinExistence type="inferred from homology"/>
<organism evidence="13 14">
    <name type="scientific">Streptococcus acidominimus</name>
    <dbReference type="NCBI Taxonomy" id="1326"/>
    <lineage>
        <taxon>Bacteria</taxon>
        <taxon>Bacillati</taxon>
        <taxon>Bacillota</taxon>
        <taxon>Bacilli</taxon>
        <taxon>Lactobacillales</taxon>
        <taxon>Streptococcaceae</taxon>
        <taxon>Streptococcus</taxon>
    </lineage>
</organism>
<dbReference type="SMART" id="SM00845">
    <property type="entry name" value="GatB_Yqey"/>
    <property type="match status" value="1"/>
</dbReference>
<keyword evidence="7 11" id="KW-0648">Protein biosynthesis</keyword>
<evidence type="ECO:0000256" key="2">
    <source>
        <dbReference type="ARBA" id="ARBA00011123"/>
    </source>
</evidence>
<dbReference type="EC" id="6.3.5.-" evidence="11"/>
<dbReference type="Gene3D" id="1.10.10.410">
    <property type="match status" value="1"/>
</dbReference>
<evidence type="ECO:0000256" key="5">
    <source>
        <dbReference type="ARBA" id="ARBA00022741"/>
    </source>
</evidence>
<reference evidence="13 14" key="1">
    <citation type="submission" date="2019-03" db="EMBL/GenBank/DDBJ databases">
        <title>Diversity of the mouse oral microbiome.</title>
        <authorList>
            <person name="Joseph S."/>
            <person name="Aduse-Opoku J."/>
            <person name="Curtis M."/>
            <person name="Wade W."/>
            <person name="Hashim A."/>
        </authorList>
    </citation>
    <scope>NUCLEOTIDE SEQUENCE [LARGE SCALE GENOMIC DNA]</scope>
    <source>
        <strain evidence="13 14">HT4</strain>
    </source>
</reference>
<dbReference type="NCBIfam" id="TIGR00133">
    <property type="entry name" value="gatB"/>
    <property type="match status" value="1"/>
</dbReference>
<dbReference type="SUPFAM" id="SSF55931">
    <property type="entry name" value="Glutamine synthetase/guanido kinase"/>
    <property type="match status" value="1"/>
</dbReference>
<keyword evidence="13" id="KW-0808">Transferase</keyword>
<feature type="domain" description="Asn/Gln amidotransferase" evidence="12">
    <location>
        <begin position="327"/>
        <end position="474"/>
    </location>
</feature>
<dbReference type="GO" id="GO:0050567">
    <property type="term" value="F:glutaminyl-tRNA synthase (glutamine-hydrolyzing) activity"/>
    <property type="evidence" value="ECO:0007669"/>
    <property type="project" value="UniProtKB-UniRule"/>
</dbReference>
<dbReference type="InterPro" id="IPR042114">
    <property type="entry name" value="GatB_C_1"/>
</dbReference>
<dbReference type="SUPFAM" id="SSF89095">
    <property type="entry name" value="GatB/YqeY motif"/>
    <property type="match status" value="1"/>
</dbReference>
<dbReference type="InterPro" id="IPR004413">
    <property type="entry name" value="GatB"/>
</dbReference>
<keyword evidence="6 11" id="KW-0067">ATP-binding</keyword>
<dbReference type="PANTHER" id="PTHR11659:SF0">
    <property type="entry name" value="GLUTAMYL-TRNA(GLN) AMIDOTRANSFERASE SUBUNIT B, MITOCHONDRIAL"/>
    <property type="match status" value="1"/>
</dbReference>
<dbReference type="PANTHER" id="PTHR11659">
    <property type="entry name" value="GLUTAMYL-TRNA GLN AMIDOTRANSFERASE SUBUNIT B MITOCHONDRIAL AND PROKARYOTIC PET112-RELATED"/>
    <property type="match status" value="1"/>
</dbReference>
<dbReference type="AlphaFoldDB" id="A0A4Y9FMN7"/>
<dbReference type="GO" id="GO:0005524">
    <property type="term" value="F:ATP binding"/>
    <property type="evidence" value="ECO:0007669"/>
    <property type="project" value="UniProtKB-KW"/>
</dbReference>
<comment type="catalytic activity">
    <reaction evidence="9 11">
        <text>L-aspartyl-tRNA(Asn) + L-glutamine + ATP + H2O = L-asparaginyl-tRNA(Asn) + L-glutamate + ADP + phosphate + 2 H(+)</text>
        <dbReference type="Rhea" id="RHEA:14513"/>
        <dbReference type="Rhea" id="RHEA-COMP:9674"/>
        <dbReference type="Rhea" id="RHEA-COMP:9677"/>
        <dbReference type="ChEBI" id="CHEBI:15377"/>
        <dbReference type="ChEBI" id="CHEBI:15378"/>
        <dbReference type="ChEBI" id="CHEBI:29985"/>
        <dbReference type="ChEBI" id="CHEBI:30616"/>
        <dbReference type="ChEBI" id="CHEBI:43474"/>
        <dbReference type="ChEBI" id="CHEBI:58359"/>
        <dbReference type="ChEBI" id="CHEBI:78515"/>
        <dbReference type="ChEBI" id="CHEBI:78516"/>
        <dbReference type="ChEBI" id="CHEBI:456216"/>
    </reaction>
</comment>
<dbReference type="EMBL" id="SPQA01000019">
    <property type="protein sequence ID" value="TFU30431.1"/>
    <property type="molecule type" value="Genomic_DNA"/>
</dbReference>
<evidence type="ECO:0000256" key="9">
    <source>
        <dbReference type="ARBA" id="ARBA00047380"/>
    </source>
</evidence>
<dbReference type="GO" id="GO:0016740">
    <property type="term" value="F:transferase activity"/>
    <property type="evidence" value="ECO:0007669"/>
    <property type="project" value="UniProtKB-KW"/>
</dbReference>
<dbReference type="FunFam" id="1.10.10.410:FF:000001">
    <property type="entry name" value="Aspartyl/glutamyl-tRNA(Asn/Gln) amidotransferase subunit B"/>
    <property type="match status" value="1"/>
</dbReference>
<evidence type="ECO:0000256" key="4">
    <source>
        <dbReference type="ARBA" id="ARBA00022598"/>
    </source>
</evidence>
<dbReference type="Pfam" id="PF02637">
    <property type="entry name" value="GatB_Yqey"/>
    <property type="match status" value="1"/>
</dbReference>
<keyword evidence="5 11" id="KW-0547">Nucleotide-binding</keyword>
<evidence type="ECO:0000313" key="14">
    <source>
        <dbReference type="Proteomes" id="UP000297747"/>
    </source>
</evidence>
<dbReference type="NCBIfam" id="NF004011">
    <property type="entry name" value="PRK05477.1-1"/>
    <property type="match status" value="1"/>
</dbReference>
<dbReference type="PROSITE" id="PS01234">
    <property type="entry name" value="GATB"/>
    <property type="match status" value="1"/>
</dbReference>
<dbReference type="RefSeq" id="WP_135052949.1">
    <property type="nucleotide sequence ID" value="NZ_JADGLI010000019.1"/>
</dbReference>
<comment type="caution">
    <text evidence="13">The sequence shown here is derived from an EMBL/GenBank/DDBJ whole genome shotgun (WGS) entry which is preliminary data.</text>
</comment>
<protein>
    <recommendedName>
        <fullName evidence="3 11">Aspartyl/glutamyl-tRNA(Asn/Gln) amidotransferase subunit B</fullName>
        <shortName evidence="11">Asp/Glu-ADT subunit B</shortName>
        <ecNumber evidence="11">6.3.5.-</ecNumber>
    </recommendedName>
</protein>
<evidence type="ECO:0000256" key="6">
    <source>
        <dbReference type="ARBA" id="ARBA00022840"/>
    </source>
</evidence>